<evidence type="ECO:0000313" key="3">
    <source>
        <dbReference type="Proteomes" id="UP000198304"/>
    </source>
</evidence>
<sequence length="345" mass="36990">MKKGCPFGTHRVIEPKGVLPQPATKIENDMEIYDNEILINVKTLNIDSASFTQIKEEAQGDVEKIKEIMTNIVATRGKHQNPVTGSGGMLIGTVEKIGPALEGKTNLKVGDKLATLVSLSLTPLRIDKIKEVRKDIDQVDIEGKAILFESGIYAVMPTDIPENLALSVLDVAGAPAQTAKLVKPGDKVVVIGGGGKSGLLCLYEAKKRAGITGKVICIGHSQKSVDRVNQANLADVCFSADATNAVEIMNKVREVTNGEMADVVINCVNIPNTEMASILAAKDDGLIYFFSMATSFTKAALGAEGVGRDTTMIIGNGYTKGHAEIALQIMRESETLRKIYEELYA</sequence>
<dbReference type="SUPFAM" id="SSF51735">
    <property type="entry name" value="NAD(P)-binding Rossmann-fold domains"/>
    <property type="match status" value="1"/>
</dbReference>
<dbReference type="Gene3D" id="3.90.180.10">
    <property type="entry name" value="Medium-chain alcohol dehydrogenases, catalytic domain"/>
    <property type="match status" value="1"/>
</dbReference>
<evidence type="ECO:0000313" key="2">
    <source>
        <dbReference type="EMBL" id="SNS79890.1"/>
    </source>
</evidence>
<name>A0A239HEW5_9FIRM</name>
<reference evidence="2 3" key="1">
    <citation type="submission" date="2017-06" db="EMBL/GenBank/DDBJ databases">
        <authorList>
            <person name="Kim H.J."/>
            <person name="Triplett B.A."/>
        </authorList>
    </citation>
    <scope>NUCLEOTIDE SEQUENCE [LARGE SCALE GENOMIC DNA]</scope>
    <source>
        <strain evidence="2 3">SCA</strain>
    </source>
</reference>
<organism evidence="2 3">
    <name type="scientific">Anaerovirgula multivorans</name>
    <dbReference type="NCBI Taxonomy" id="312168"/>
    <lineage>
        <taxon>Bacteria</taxon>
        <taxon>Bacillati</taxon>
        <taxon>Bacillota</taxon>
        <taxon>Clostridia</taxon>
        <taxon>Peptostreptococcales</taxon>
        <taxon>Natronincolaceae</taxon>
        <taxon>Anaerovirgula</taxon>
    </lineage>
</organism>
<gene>
    <name evidence="2" type="ORF">SAMN05446037_102163</name>
</gene>
<dbReference type="OrthoDB" id="48703at2"/>
<feature type="domain" description="L-erythro-3,5-diaminohexanoate dehydrogenase N-terminal" evidence="1">
    <location>
        <begin position="10"/>
        <end position="157"/>
    </location>
</feature>
<dbReference type="Proteomes" id="UP000198304">
    <property type="component" value="Unassembled WGS sequence"/>
</dbReference>
<dbReference type="InterPro" id="IPR036291">
    <property type="entry name" value="NAD(P)-bd_dom_sf"/>
</dbReference>
<dbReference type="Pfam" id="PF26370">
    <property type="entry name" value="KDD_N"/>
    <property type="match status" value="1"/>
</dbReference>
<keyword evidence="3" id="KW-1185">Reference proteome</keyword>
<dbReference type="AlphaFoldDB" id="A0A239HEW5"/>
<evidence type="ECO:0000259" key="1">
    <source>
        <dbReference type="Pfam" id="PF26370"/>
    </source>
</evidence>
<dbReference type="EMBL" id="FZOJ01000021">
    <property type="protein sequence ID" value="SNS79890.1"/>
    <property type="molecule type" value="Genomic_DNA"/>
</dbReference>
<accession>A0A239HEW5</accession>
<proteinExistence type="predicted"/>
<protein>
    <submittedName>
        <fullName evidence="2">L-erythro-3,5-diaminohexanoate dehydrogenase</fullName>
    </submittedName>
</protein>
<dbReference type="InterPro" id="IPR058932">
    <property type="entry name" value="KDD_N"/>
</dbReference>
<dbReference type="RefSeq" id="WP_089284185.1">
    <property type="nucleotide sequence ID" value="NZ_FZOJ01000021.1"/>
</dbReference>